<evidence type="ECO:0000259" key="1">
    <source>
        <dbReference type="Pfam" id="PF17807"/>
    </source>
</evidence>
<sequence>MNYYQISSFNVYKDECLYSFDNPESSTGIYISLSSFLCFGEEFVDLYSKASGTHIFLHLHRTKKLVNKTELSTIDCQPEPKITKLAIGIEGGFQPNSNKFEYQDNYNIVVFPGKVIVPYPNEDLPLKGQIRKG</sequence>
<name>T1GY56_MEGSC</name>
<dbReference type="Pfam" id="PF17807">
    <property type="entry name" value="zf-UBP_var"/>
    <property type="match status" value="1"/>
</dbReference>
<accession>T1GY56</accession>
<dbReference type="EMBL" id="CAQQ02111651">
    <property type="status" value="NOT_ANNOTATED_CDS"/>
    <property type="molecule type" value="Genomic_DNA"/>
</dbReference>
<dbReference type="InterPro" id="IPR041432">
    <property type="entry name" value="UBP13_Znf-UBP_var"/>
</dbReference>
<feature type="domain" description="Ubiquitinyl hydrolase variant UBP zinc finger" evidence="1">
    <location>
        <begin position="8"/>
        <end position="64"/>
    </location>
</feature>
<reference evidence="2" key="2">
    <citation type="submission" date="2015-06" db="UniProtKB">
        <authorList>
            <consortium name="EnsemblMetazoa"/>
        </authorList>
    </citation>
    <scope>IDENTIFICATION</scope>
</reference>
<evidence type="ECO:0000313" key="3">
    <source>
        <dbReference type="Proteomes" id="UP000015102"/>
    </source>
</evidence>
<dbReference type="Proteomes" id="UP000015102">
    <property type="component" value="Unassembled WGS sequence"/>
</dbReference>
<dbReference type="OMA" id="TIDCQPE"/>
<dbReference type="Gene3D" id="3.30.40.10">
    <property type="entry name" value="Zinc/RING finger domain, C3HC4 (zinc finger)"/>
    <property type="match status" value="1"/>
</dbReference>
<dbReference type="EMBL" id="CAQQ02111650">
    <property type="status" value="NOT_ANNOTATED_CDS"/>
    <property type="molecule type" value="Genomic_DNA"/>
</dbReference>
<organism evidence="2 3">
    <name type="scientific">Megaselia scalaris</name>
    <name type="common">Humpbacked fly</name>
    <name type="synonym">Phora scalaris</name>
    <dbReference type="NCBI Taxonomy" id="36166"/>
    <lineage>
        <taxon>Eukaryota</taxon>
        <taxon>Metazoa</taxon>
        <taxon>Ecdysozoa</taxon>
        <taxon>Arthropoda</taxon>
        <taxon>Hexapoda</taxon>
        <taxon>Insecta</taxon>
        <taxon>Pterygota</taxon>
        <taxon>Neoptera</taxon>
        <taxon>Endopterygota</taxon>
        <taxon>Diptera</taxon>
        <taxon>Brachycera</taxon>
        <taxon>Muscomorpha</taxon>
        <taxon>Platypezoidea</taxon>
        <taxon>Phoridae</taxon>
        <taxon>Megaseliini</taxon>
        <taxon>Megaselia</taxon>
    </lineage>
</organism>
<dbReference type="EnsemblMetazoa" id="MESCA008777-RA">
    <property type="protein sequence ID" value="MESCA008777-PA"/>
    <property type="gene ID" value="MESCA008777"/>
</dbReference>
<dbReference type="HOGENOM" id="CLU_1909070_0_0_1"/>
<dbReference type="InterPro" id="IPR013083">
    <property type="entry name" value="Znf_RING/FYVE/PHD"/>
</dbReference>
<keyword evidence="3" id="KW-1185">Reference proteome</keyword>
<proteinExistence type="predicted"/>
<protein>
    <recommendedName>
        <fullName evidence="1">Ubiquitinyl hydrolase variant UBP zinc finger domain-containing protein</fullName>
    </recommendedName>
</protein>
<reference evidence="3" key="1">
    <citation type="submission" date="2013-02" db="EMBL/GenBank/DDBJ databases">
        <authorList>
            <person name="Hughes D."/>
        </authorList>
    </citation>
    <scope>NUCLEOTIDE SEQUENCE</scope>
    <source>
        <strain>Durham</strain>
        <strain evidence="3">NC isolate 2 -- Noor lab</strain>
    </source>
</reference>
<evidence type="ECO:0000313" key="2">
    <source>
        <dbReference type="EnsemblMetazoa" id="MESCA008777-PA"/>
    </source>
</evidence>
<dbReference type="STRING" id="36166.T1GY56"/>
<dbReference type="AlphaFoldDB" id="T1GY56"/>